<dbReference type="InterPro" id="IPR008969">
    <property type="entry name" value="CarboxyPept-like_regulatory"/>
</dbReference>
<keyword evidence="4" id="KW-1185">Reference proteome</keyword>
<evidence type="ECO:0000313" key="3">
    <source>
        <dbReference type="EMBL" id="ADY62165.1"/>
    </source>
</evidence>
<dbReference type="KEGG" id="pbs:Plabr_4594"/>
<evidence type="ECO:0000256" key="1">
    <source>
        <dbReference type="SAM" id="MobiDB-lite"/>
    </source>
</evidence>
<evidence type="ECO:0000256" key="2">
    <source>
        <dbReference type="SAM" id="SignalP"/>
    </source>
</evidence>
<dbReference type="OrthoDB" id="287810at2"/>
<dbReference type="HOGENOM" id="CLU_113730_1_1_0"/>
<keyword evidence="2" id="KW-0732">Signal</keyword>
<reference evidence="4" key="1">
    <citation type="submission" date="2011-02" db="EMBL/GenBank/DDBJ databases">
        <title>The complete genome of Planctomyces brasiliensis DSM 5305.</title>
        <authorList>
            <person name="Lucas S."/>
            <person name="Copeland A."/>
            <person name="Lapidus A."/>
            <person name="Bruce D."/>
            <person name="Goodwin L."/>
            <person name="Pitluck S."/>
            <person name="Kyrpides N."/>
            <person name="Mavromatis K."/>
            <person name="Pagani I."/>
            <person name="Ivanova N."/>
            <person name="Ovchinnikova G."/>
            <person name="Lu M."/>
            <person name="Detter J.C."/>
            <person name="Han C."/>
            <person name="Land M."/>
            <person name="Hauser L."/>
            <person name="Markowitz V."/>
            <person name="Cheng J.-F."/>
            <person name="Hugenholtz P."/>
            <person name="Woyke T."/>
            <person name="Wu D."/>
            <person name="Tindall B."/>
            <person name="Pomrenke H.G."/>
            <person name="Brambilla E."/>
            <person name="Klenk H.-P."/>
            <person name="Eisen J.A."/>
        </authorList>
    </citation>
    <scope>NUCLEOTIDE SEQUENCE [LARGE SCALE GENOMIC DNA]</scope>
    <source>
        <strain evidence="4">ATCC 49424 / DSM 5305 / JCM 21570 / NBRC 103401 / IFAM 1448</strain>
    </source>
</reference>
<dbReference type="AlphaFoldDB" id="F0SNC2"/>
<dbReference type="SUPFAM" id="SSF49464">
    <property type="entry name" value="Carboxypeptidase regulatory domain-like"/>
    <property type="match status" value="1"/>
</dbReference>
<dbReference type="RefSeq" id="WP_013630869.1">
    <property type="nucleotide sequence ID" value="NC_015174.1"/>
</dbReference>
<dbReference type="Proteomes" id="UP000006860">
    <property type="component" value="Chromosome"/>
</dbReference>
<name>F0SNC2_RUBBR</name>
<organism evidence="3 4">
    <name type="scientific">Rubinisphaera brasiliensis (strain ATCC 49424 / DSM 5305 / JCM 21570 / IAM 15109 / NBRC 103401 / IFAM 1448)</name>
    <name type="common">Planctomyces brasiliensis</name>
    <dbReference type="NCBI Taxonomy" id="756272"/>
    <lineage>
        <taxon>Bacteria</taxon>
        <taxon>Pseudomonadati</taxon>
        <taxon>Planctomycetota</taxon>
        <taxon>Planctomycetia</taxon>
        <taxon>Planctomycetales</taxon>
        <taxon>Planctomycetaceae</taxon>
        <taxon>Rubinisphaera</taxon>
    </lineage>
</organism>
<dbReference type="STRING" id="756272.Plabr_4594"/>
<evidence type="ECO:0008006" key="5">
    <source>
        <dbReference type="Google" id="ProtNLM"/>
    </source>
</evidence>
<sequence>MTITRTLVSVCLLAVGLISLSGCGGSQAPDPDLVPVSGTVTLNGKPAAEVTVAFNPSGTSENATRQPSFAVTDFEGKYTLKHRNGEEGAEPGEYMVTFSKYEMPDGSPPPAGSEPEAVGAKQALPERYLSIGEDAETATVESSATVVDFSLQSR</sequence>
<feature type="signal peptide" evidence="2">
    <location>
        <begin position="1"/>
        <end position="28"/>
    </location>
</feature>
<dbReference type="EMBL" id="CP002546">
    <property type="protein sequence ID" value="ADY62165.1"/>
    <property type="molecule type" value="Genomic_DNA"/>
</dbReference>
<evidence type="ECO:0000313" key="4">
    <source>
        <dbReference type="Proteomes" id="UP000006860"/>
    </source>
</evidence>
<dbReference type="PROSITE" id="PS51257">
    <property type="entry name" value="PROKAR_LIPOPROTEIN"/>
    <property type="match status" value="1"/>
</dbReference>
<feature type="region of interest" description="Disordered" evidence="1">
    <location>
        <begin position="102"/>
        <end position="121"/>
    </location>
</feature>
<proteinExistence type="predicted"/>
<gene>
    <name evidence="3" type="ordered locus">Plabr_4594</name>
</gene>
<accession>F0SNC2</accession>
<protein>
    <recommendedName>
        <fullName evidence="5">Carboxypeptidase regulatory-like domain-containing protein</fullName>
    </recommendedName>
</protein>
<dbReference type="eggNOG" id="ENOG5033AKT">
    <property type="taxonomic scope" value="Bacteria"/>
</dbReference>
<feature type="chain" id="PRO_5003260717" description="Carboxypeptidase regulatory-like domain-containing protein" evidence="2">
    <location>
        <begin position="29"/>
        <end position="154"/>
    </location>
</feature>